<evidence type="ECO:0000256" key="2">
    <source>
        <dbReference type="ARBA" id="ARBA00006289"/>
    </source>
</evidence>
<evidence type="ECO:0000256" key="3">
    <source>
        <dbReference type="ARBA" id="ARBA00022490"/>
    </source>
</evidence>
<dbReference type="InterPro" id="IPR057982">
    <property type="entry name" value="TPR_NAA35"/>
</dbReference>
<dbReference type="Proteomes" id="UP000288725">
    <property type="component" value="Chromosome 5"/>
</dbReference>
<dbReference type="InterPro" id="IPR007244">
    <property type="entry name" value="Naa35_N"/>
</dbReference>
<feature type="domain" description="NAA35-like TPR repeats" evidence="5">
    <location>
        <begin position="339"/>
        <end position="728"/>
    </location>
</feature>
<dbReference type="InterPro" id="IPR057983">
    <property type="entry name" value="NAA35-like_N"/>
</dbReference>
<dbReference type="Pfam" id="PF25789">
    <property type="entry name" value="TPR_NAA35"/>
    <property type="match status" value="1"/>
</dbReference>
<keyword evidence="3" id="KW-0963">Cytoplasm</keyword>
<name>A0A444S1C6_VERDA</name>
<organism evidence="6 7">
    <name type="scientific">Verticillium dahliae</name>
    <name type="common">Verticillium wilt</name>
    <dbReference type="NCBI Taxonomy" id="27337"/>
    <lineage>
        <taxon>Eukaryota</taxon>
        <taxon>Fungi</taxon>
        <taxon>Dikarya</taxon>
        <taxon>Ascomycota</taxon>
        <taxon>Pezizomycotina</taxon>
        <taxon>Sordariomycetes</taxon>
        <taxon>Hypocreomycetidae</taxon>
        <taxon>Glomerellales</taxon>
        <taxon>Plectosphaerellaceae</taxon>
        <taxon>Verticillium</taxon>
    </lineage>
</organism>
<dbReference type="Pfam" id="PF04112">
    <property type="entry name" value="Mak10"/>
    <property type="match status" value="1"/>
</dbReference>
<accession>A0A444S1C6</accession>
<comment type="similarity">
    <text evidence="2">Belongs to the MAK10 family.</text>
</comment>
<protein>
    <submittedName>
        <fullName evidence="6">Uncharacterized protein</fullName>
    </submittedName>
</protein>
<dbReference type="AlphaFoldDB" id="A0A444S1C6"/>
<dbReference type="PANTHER" id="PTHR21373:SF0">
    <property type="entry name" value="N-ALPHA-ACETYLTRANSFERASE 35, NATC AUXILIARY SUBUNIT"/>
    <property type="match status" value="1"/>
</dbReference>
<feature type="domain" description="NAA35-like N-terminal" evidence="4">
    <location>
        <begin position="60"/>
        <end position="221"/>
    </location>
</feature>
<reference evidence="6 7" key="1">
    <citation type="submission" date="2018-12" db="EMBL/GenBank/DDBJ databases">
        <title>Genome of Verticillium dahliae isolate Getta Getta.</title>
        <authorList>
            <person name="Gardiner D.M."/>
        </authorList>
    </citation>
    <scope>NUCLEOTIDE SEQUENCE [LARGE SCALE GENOMIC DNA]</scope>
    <source>
        <strain evidence="6 7">Getta Getta</strain>
    </source>
</reference>
<gene>
    <name evidence="6" type="ORF">VDGE_07031</name>
</gene>
<dbReference type="EMBL" id="RSDZ01000037">
    <property type="protein sequence ID" value="RXG47225.1"/>
    <property type="molecule type" value="Genomic_DNA"/>
</dbReference>
<evidence type="ECO:0000313" key="6">
    <source>
        <dbReference type="EMBL" id="RXG47225.1"/>
    </source>
</evidence>
<evidence type="ECO:0000313" key="7">
    <source>
        <dbReference type="Proteomes" id="UP000288725"/>
    </source>
</evidence>
<proteinExistence type="inferred from homology"/>
<dbReference type="GO" id="GO:0031417">
    <property type="term" value="C:NatC complex"/>
    <property type="evidence" value="ECO:0007669"/>
    <property type="project" value="InterPro"/>
</dbReference>
<evidence type="ECO:0000259" key="5">
    <source>
        <dbReference type="Pfam" id="PF25789"/>
    </source>
</evidence>
<dbReference type="PANTHER" id="PTHR21373">
    <property type="entry name" value="GLUCOSE REPRESSIBLE PROTEIN MAK10"/>
    <property type="match status" value="1"/>
</dbReference>
<comment type="subcellular location">
    <subcellularLocation>
        <location evidence="1">Cytoplasm</location>
    </subcellularLocation>
</comment>
<evidence type="ECO:0000256" key="1">
    <source>
        <dbReference type="ARBA" id="ARBA00004496"/>
    </source>
</evidence>
<comment type="caution">
    <text evidence="6">The sequence shown here is derived from an EMBL/GenBank/DDBJ whole genome shotgun (WGS) entry which is preliminary data.</text>
</comment>
<evidence type="ECO:0000259" key="4">
    <source>
        <dbReference type="Pfam" id="PF04112"/>
    </source>
</evidence>
<sequence>MAASPALEASQDISRLSLEEIRAHEQPRPAPPVPASASTPGIVAFDITSRFRKAASTLAPGELVKDGFFTLFESVGALEIMDPKMDSGCLEPGESLDNDYDVSKPLLPEEVLGIIDQLLCHEMAWHVGYPLSQTVFTCAYVESILMPAPSTLDEAHFIRNPAVTTPSPMHAVLRAYCLGLLKTCGQVNESIINEHYYEEEDFVTNTYHRNLLDKFSIESVRQIILETSSLLQGLEDSVPTDIIRALHDRLLLRHSFLAATDAIQYRTAPDLIRGPWRESLAMVQGLQSSHALAKDVPDAFSAKLQRKLASTMPPRPIVQLSFDDAFGHIKRLFEDGVEVIDVLEYHDSQCLQTFVLTFQAKKPQALIYIRTLLQNFLFKDMEVLGHMSIRMLLDNDLAIVALPCSTLLDRANDDVEAPQDPRFIVAETMEAFRQKAAQPYLDILRTFCQNRCRVRRTLCHVVRDWENLQFEAEDVDQILQHQTGAQPIVYRAADGGASVETFALSLSSWAHLYKLRQMEWIVQLGFELEVYQTDELAGMYWYLQHLARQRLQHVERIKTFTVRSLTQQRAGGPRGLTPVTEAQFATSLNFIRLSLLDAAITAEMADAMSCLHTALHRLGLLRPQPRPYSTDELRYETRMKPFAVISHPALPTFAEFTVGTRQPETSTADLLRLAERGLAGSKKALEAVGRLSEAEAFSVGSHARWLPGVKGALKSCIATGLAVSVLQKALDRAGEGGDLKLRAEVPTPDKAYHEWWLVPRILPVR</sequence>